<keyword evidence="2" id="KW-1185">Reference proteome</keyword>
<reference evidence="1 2" key="1">
    <citation type="submission" date="2019-10" db="EMBL/GenBank/DDBJ databases">
        <title>Whole genome shotgun sequence of Acrocarpospora pleiomorpha NBRC 16267.</title>
        <authorList>
            <person name="Ichikawa N."/>
            <person name="Kimura A."/>
            <person name="Kitahashi Y."/>
            <person name="Komaki H."/>
            <person name="Oguchi A."/>
        </authorList>
    </citation>
    <scope>NUCLEOTIDE SEQUENCE [LARGE SCALE GENOMIC DNA]</scope>
    <source>
        <strain evidence="1 2">NBRC 16267</strain>
    </source>
</reference>
<comment type="caution">
    <text evidence="1">The sequence shown here is derived from an EMBL/GenBank/DDBJ whole genome shotgun (WGS) entry which is preliminary data.</text>
</comment>
<sequence length="78" mass="8710">MSVGDDNRSLGFAELMLELFRLGAHAQKPNSILWTANLNLLQLCPCDSHSRRSQHAQEKTPVHDLHVYRVDQAGNSAV</sequence>
<organism evidence="1 2">
    <name type="scientific">Acrocarpospora pleiomorpha</name>
    <dbReference type="NCBI Taxonomy" id="90975"/>
    <lineage>
        <taxon>Bacteria</taxon>
        <taxon>Bacillati</taxon>
        <taxon>Actinomycetota</taxon>
        <taxon>Actinomycetes</taxon>
        <taxon>Streptosporangiales</taxon>
        <taxon>Streptosporangiaceae</taxon>
        <taxon>Acrocarpospora</taxon>
    </lineage>
</organism>
<name>A0A5M3XZA7_9ACTN</name>
<gene>
    <name evidence="1" type="ORF">Aple_091450</name>
</gene>
<accession>A0A5M3XZA7</accession>
<evidence type="ECO:0000313" key="1">
    <source>
        <dbReference type="EMBL" id="GES26246.1"/>
    </source>
</evidence>
<evidence type="ECO:0000313" key="2">
    <source>
        <dbReference type="Proteomes" id="UP000377595"/>
    </source>
</evidence>
<proteinExistence type="predicted"/>
<protein>
    <submittedName>
        <fullName evidence="1">Uncharacterized protein</fullName>
    </submittedName>
</protein>
<dbReference type="AlphaFoldDB" id="A0A5M3XZA7"/>
<dbReference type="EMBL" id="BLAF01000082">
    <property type="protein sequence ID" value="GES26246.1"/>
    <property type="molecule type" value="Genomic_DNA"/>
</dbReference>
<dbReference type="Proteomes" id="UP000377595">
    <property type="component" value="Unassembled WGS sequence"/>
</dbReference>